<sequence length="674" mass="75475">MTTRFGARPDDWQTGLCEPGKGGVCPRSCFIGFDQFGRTNYRLNRVANNDNPLDMTKYKGCNEQCWNCFLLCSFTLCIGSGVYVGKQTHHVRKTYGIQGKYSDDIAQGIFCQPCSLIRNELEVRRREDLRNNIMLMQAPMPIGESRFQPMYTMPVNDAYRSEPQMTASHTHENDQGQRVVPLFPKDQLPQIPGVGSPLDPFARRKEILTPITERDSSEDPRQDQQKRENIPGMAGVNSWLQKQGQPNGKSDLPKPEEYCLDDCKPKKGKKGKKGAVTLPRKAHTICPKCGGKNLVFVPVDQHQEQHQLPGFEQATNLVEQATSVLAEIDGNSPNLAIVQGQPGDVFVSEPPPPARLRRATVTDHSISADVQVPHTIHSPRNHSLSIDIRVPDGRGSVQRHSPGHDPRVVQLVIEPSDHPIEADIRVQEVVAGDQQHSISVDQKVGVQEEEPRGHSLREDEIVGQILEEDGEVEINEQEHGLEEDVKADVGQGEVREHQIGEDQRVDVPVDRAREHNLSWDNRVPTPTSRAFAHGIHLDEKVPAPELQRLNVQHSLSQDRRVLTPSPGREYEEHDLHADGRVKSPALFPARGHEMGDDVKIEESWADQRVKEHGIGQDERVASPASGQRSVPEHLLREDAKVSQRAHQLLEHFLEEDRKASRGSSRGSNNKENGK</sequence>
<proteinExistence type="predicted"/>
<name>A0AA40BS18_9PEZI</name>
<reference evidence="2" key="1">
    <citation type="submission" date="2023-06" db="EMBL/GenBank/DDBJ databases">
        <title>Genome-scale phylogeny and comparative genomics of the fungal order Sordariales.</title>
        <authorList>
            <consortium name="Lawrence Berkeley National Laboratory"/>
            <person name="Hensen N."/>
            <person name="Bonometti L."/>
            <person name="Westerberg I."/>
            <person name="Brannstrom I.O."/>
            <person name="Guillou S."/>
            <person name="Cros-Aarteil S."/>
            <person name="Calhoun S."/>
            <person name="Haridas S."/>
            <person name="Kuo A."/>
            <person name="Mondo S."/>
            <person name="Pangilinan J."/>
            <person name="Riley R."/>
            <person name="Labutti K."/>
            <person name="Andreopoulos B."/>
            <person name="Lipzen A."/>
            <person name="Chen C."/>
            <person name="Yanf M."/>
            <person name="Daum C."/>
            <person name="Ng V."/>
            <person name="Clum A."/>
            <person name="Steindorff A."/>
            <person name="Ohm R."/>
            <person name="Martin F."/>
            <person name="Silar P."/>
            <person name="Natvig D."/>
            <person name="Lalanne C."/>
            <person name="Gautier V."/>
            <person name="Ament-Velasquez S.L."/>
            <person name="Kruys A."/>
            <person name="Hutchinson M.I."/>
            <person name="Powell A.J."/>
            <person name="Barry K."/>
            <person name="Miller A.N."/>
            <person name="Grigoriev I.V."/>
            <person name="Debuchy R."/>
            <person name="Gladieux P."/>
            <person name="Thoren M.H."/>
            <person name="Johannesson H."/>
        </authorList>
    </citation>
    <scope>NUCLEOTIDE SEQUENCE</scope>
    <source>
        <strain evidence="2">CBS 540.89</strain>
    </source>
</reference>
<gene>
    <name evidence="2" type="ORF">B0T21DRAFT_435995</name>
</gene>
<feature type="region of interest" description="Disordered" evidence="1">
    <location>
        <begin position="208"/>
        <end position="256"/>
    </location>
</feature>
<evidence type="ECO:0000256" key="1">
    <source>
        <dbReference type="SAM" id="MobiDB-lite"/>
    </source>
</evidence>
<dbReference type="EMBL" id="JAUKTV010000004">
    <property type="protein sequence ID" value="KAK0739286.1"/>
    <property type="molecule type" value="Genomic_DNA"/>
</dbReference>
<feature type="compositionally biased region" description="Polar residues" evidence="1">
    <location>
        <begin position="238"/>
        <end position="248"/>
    </location>
</feature>
<protein>
    <submittedName>
        <fullName evidence="2">Uncharacterized protein</fullName>
    </submittedName>
</protein>
<feature type="compositionally biased region" description="Polar residues" evidence="1">
    <location>
        <begin position="661"/>
        <end position="674"/>
    </location>
</feature>
<feature type="compositionally biased region" description="Basic and acidic residues" evidence="1">
    <location>
        <begin position="630"/>
        <end position="659"/>
    </location>
</feature>
<feature type="compositionally biased region" description="Basic and acidic residues" evidence="1">
    <location>
        <begin position="568"/>
        <end position="578"/>
    </location>
</feature>
<comment type="caution">
    <text evidence="2">The sequence shown here is derived from an EMBL/GenBank/DDBJ whole genome shotgun (WGS) entry which is preliminary data.</text>
</comment>
<feature type="region of interest" description="Disordered" evidence="1">
    <location>
        <begin position="612"/>
        <end position="674"/>
    </location>
</feature>
<evidence type="ECO:0000313" key="3">
    <source>
        <dbReference type="Proteomes" id="UP001172159"/>
    </source>
</evidence>
<organism evidence="2 3">
    <name type="scientific">Apiosordaria backusii</name>
    <dbReference type="NCBI Taxonomy" id="314023"/>
    <lineage>
        <taxon>Eukaryota</taxon>
        <taxon>Fungi</taxon>
        <taxon>Dikarya</taxon>
        <taxon>Ascomycota</taxon>
        <taxon>Pezizomycotina</taxon>
        <taxon>Sordariomycetes</taxon>
        <taxon>Sordariomycetidae</taxon>
        <taxon>Sordariales</taxon>
        <taxon>Lasiosphaeriaceae</taxon>
        <taxon>Apiosordaria</taxon>
    </lineage>
</organism>
<evidence type="ECO:0000313" key="2">
    <source>
        <dbReference type="EMBL" id="KAK0739286.1"/>
    </source>
</evidence>
<keyword evidence="3" id="KW-1185">Reference proteome</keyword>
<dbReference type="AlphaFoldDB" id="A0AA40BS18"/>
<feature type="region of interest" description="Disordered" evidence="1">
    <location>
        <begin position="436"/>
        <end position="457"/>
    </location>
</feature>
<dbReference type="Pfam" id="PF04749">
    <property type="entry name" value="PLAC8"/>
    <property type="match status" value="1"/>
</dbReference>
<feature type="compositionally biased region" description="Basic and acidic residues" evidence="1">
    <location>
        <begin position="208"/>
        <end position="229"/>
    </location>
</feature>
<dbReference type="InterPro" id="IPR006461">
    <property type="entry name" value="PLAC_motif_containing"/>
</dbReference>
<feature type="region of interest" description="Disordered" evidence="1">
    <location>
        <begin position="554"/>
        <end position="578"/>
    </location>
</feature>
<dbReference type="Proteomes" id="UP001172159">
    <property type="component" value="Unassembled WGS sequence"/>
</dbReference>
<accession>A0AA40BS18</accession>